<accession>A0A0M9VS17</accession>
<reference evidence="14 15" key="1">
    <citation type="submission" date="2015-07" db="EMBL/GenBank/DDBJ databases">
        <title>The genome of the fungus Escovopsis weberi, a specialized disease agent of ant agriculture.</title>
        <authorList>
            <person name="de Man T.J."/>
            <person name="Stajich J.E."/>
            <person name="Kubicek C.P."/>
            <person name="Chenthamara K."/>
            <person name="Atanasova L."/>
            <person name="Druzhinina I.S."/>
            <person name="Birnbaum S."/>
            <person name="Barribeau S.M."/>
            <person name="Teiling C."/>
            <person name="Suen G."/>
            <person name="Currie C."/>
            <person name="Gerardo N.M."/>
        </authorList>
    </citation>
    <scope>NUCLEOTIDE SEQUENCE [LARGE SCALE GENOMIC DNA]</scope>
</reference>
<evidence type="ECO:0000313" key="15">
    <source>
        <dbReference type="Proteomes" id="UP000053831"/>
    </source>
</evidence>
<keyword evidence="7 10" id="KW-0472">Membrane</keyword>
<comment type="function">
    <text evidence="9">Sterol O-acyltransferase that catalyzes the formation of stery esters.</text>
</comment>
<keyword evidence="5 10" id="KW-0256">Endoplasmic reticulum</keyword>
<feature type="transmembrane region" description="Helical" evidence="13">
    <location>
        <begin position="133"/>
        <end position="152"/>
    </location>
</feature>
<comment type="similarity">
    <text evidence="2 10">Belongs to the membrane-bound acyltransferase family. Sterol o-acyltransferase subfamily.</text>
</comment>
<organism evidence="14 15">
    <name type="scientific">Escovopsis weberi</name>
    <dbReference type="NCBI Taxonomy" id="150374"/>
    <lineage>
        <taxon>Eukaryota</taxon>
        <taxon>Fungi</taxon>
        <taxon>Dikarya</taxon>
        <taxon>Ascomycota</taxon>
        <taxon>Pezizomycotina</taxon>
        <taxon>Sordariomycetes</taxon>
        <taxon>Hypocreomycetidae</taxon>
        <taxon>Hypocreales</taxon>
        <taxon>Hypocreaceae</taxon>
        <taxon>Escovopsis</taxon>
    </lineage>
</organism>
<feature type="transmembrane region" description="Helical" evidence="13">
    <location>
        <begin position="213"/>
        <end position="233"/>
    </location>
</feature>
<feature type="region of interest" description="Disordered" evidence="12">
    <location>
        <begin position="320"/>
        <end position="390"/>
    </location>
</feature>
<evidence type="ECO:0000256" key="13">
    <source>
        <dbReference type="SAM" id="Phobius"/>
    </source>
</evidence>
<evidence type="ECO:0000256" key="7">
    <source>
        <dbReference type="ARBA" id="ARBA00023136"/>
    </source>
</evidence>
<comment type="caution">
    <text evidence="14">The sequence shown here is derived from an EMBL/GenBank/DDBJ whole genome shotgun (WGS) entry which is preliminary data.</text>
</comment>
<proteinExistence type="inferred from homology"/>
<evidence type="ECO:0000256" key="11">
    <source>
        <dbReference type="PIRSR" id="PIRSR000439-1"/>
    </source>
</evidence>
<protein>
    <recommendedName>
        <fullName evidence="10">O-acyltransferase</fullName>
    </recommendedName>
</protein>
<dbReference type="AlphaFoldDB" id="A0A0M9VS17"/>
<comment type="subcellular location">
    <subcellularLocation>
        <location evidence="1 10">Endoplasmic reticulum membrane</location>
        <topology evidence="1 10">Multi-pass membrane protein</topology>
    </subcellularLocation>
</comment>
<evidence type="ECO:0000256" key="1">
    <source>
        <dbReference type="ARBA" id="ARBA00004477"/>
    </source>
</evidence>
<keyword evidence="3 10" id="KW-0808">Transferase</keyword>
<evidence type="ECO:0000256" key="3">
    <source>
        <dbReference type="ARBA" id="ARBA00022679"/>
    </source>
</evidence>
<gene>
    <name evidence="14" type="ORF">ESCO_006420</name>
</gene>
<evidence type="ECO:0000256" key="9">
    <source>
        <dbReference type="ARBA" id="ARBA00023568"/>
    </source>
</evidence>
<feature type="compositionally biased region" description="Polar residues" evidence="12">
    <location>
        <begin position="72"/>
        <end position="83"/>
    </location>
</feature>
<evidence type="ECO:0000256" key="6">
    <source>
        <dbReference type="ARBA" id="ARBA00022989"/>
    </source>
</evidence>
<keyword evidence="6 13" id="KW-1133">Transmembrane helix</keyword>
<evidence type="ECO:0000256" key="12">
    <source>
        <dbReference type="SAM" id="MobiDB-lite"/>
    </source>
</evidence>
<feature type="active site" evidence="11">
    <location>
        <position position="602"/>
    </location>
</feature>
<sequence>MASSLDAVANGSALRRREDHHYDHDHDDDHETAMLRPKPRKIAHSQLLIDDHGQVLVNGPIAGLAAEPSIPSGMTSGRSTPVSDNAPPSAKSLSTARKRVRAEQRRRIFPTTDFASRLSHFDPDSDYRDFHGFFNLFWIGLAIMGITTMLRNMKDTGHLMHVQIWSLFTDKLSSLALADFLMVSTTATSLPLHRVFRASPAGGALSWARGGMAIQIVFQAVWLAVWIAVPFWFEWTWTAQVFLLLHTMVLLMKMHSYAFYNGHLSETEKRLRSLDVPDPSSADRRPAYFYPSAEYRKGSVSGISLPANLMDGVVDGGGGVLRQRTRGKAEGNNGQVNGKGRERDDDMDNDDKNNSNSTNYVQVGDRVGGTSGRHHGKADQEKTADRRIDNAGSAVVDDLREDLARELTSPIGNVTYPRNLSWPNYLDFLLCPTLCYELEYPRNSHINWGQLVSKVIATFGCIFLLTVTSEEFILPVLVDAERRLAAARGGQLSGGHGSMAVETLLVLAETISWLLFPFMLTFLLIFLVIFEYVLGAFAEITCFADRHFYADWWNSTDWMEFSREWNVPVYSFLRRHVYSASRPHTGKHAATVITFLISAVGHEIVMACITKKVRGYGFFCQMLQLPIVMLQRTKWVRGRATLNNVCFWCSMILGLSL</sequence>
<dbReference type="Pfam" id="PF03062">
    <property type="entry name" value="MBOAT"/>
    <property type="match status" value="1"/>
</dbReference>
<feature type="transmembrane region" description="Helical" evidence="13">
    <location>
        <begin position="511"/>
        <end position="534"/>
    </location>
</feature>
<dbReference type="STRING" id="150374.A0A0M9VS17"/>
<feature type="compositionally biased region" description="Basic and acidic residues" evidence="12">
    <location>
        <begin position="377"/>
        <end position="389"/>
    </location>
</feature>
<dbReference type="InterPro" id="IPR014371">
    <property type="entry name" value="Oat_ACAT_DAG_ARE"/>
</dbReference>
<keyword evidence="8 10" id="KW-0012">Acyltransferase</keyword>
<feature type="region of interest" description="Disordered" evidence="12">
    <location>
        <begin position="68"/>
        <end position="101"/>
    </location>
</feature>
<feature type="region of interest" description="Disordered" evidence="12">
    <location>
        <begin position="1"/>
        <end position="32"/>
    </location>
</feature>
<dbReference type="GO" id="GO:0034737">
    <property type="term" value="F:ergosterol O-acyltransferase activity"/>
    <property type="evidence" value="ECO:0007669"/>
    <property type="project" value="TreeGrafter"/>
</dbReference>
<dbReference type="EMBL" id="LGSR01000026">
    <property type="protein sequence ID" value="KOS17239.1"/>
    <property type="molecule type" value="Genomic_DNA"/>
</dbReference>
<dbReference type="OrthoDB" id="10039049at2759"/>
<name>A0A0M9VS17_ESCWE</name>
<dbReference type="GO" id="GO:0005789">
    <property type="term" value="C:endoplasmic reticulum membrane"/>
    <property type="evidence" value="ECO:0007669"/>
    <property type="project" value="UniProtKB-SubCell"/>
</dbReference>
<evidence type="ECO:0000256" key="5">
    <source>
        <dbReference type="ARBA" id="ARBA00022824"/>
    </source>
</evidence>
<evidence type="ECO:0000256" key="10">
    <source>
        <dbReference type="PIRNR" id="PIRNR000439"/>
    </source>
</evidence>
<keyword evidence="15" id="KW-1185">Reference proteome</keyword>
<keyword evidence="4 13" id="KW-0812">Transmembrane</keyword>
<dbReference type="InterPro" id="IPR004299">
    <property type="entry name" value="MBOAT_fam"/>
</dbReference>
<dbReference type="GO" id="GO:0008204">
    <property type="term" value="P:ergosterol metabolic process"/>
    <property type="evidence" value="ECO:0007669"/>
    <property type="project" value="TreeGrafter"/>
</dbReference>
<evidence type="ECO:0000256" key="2">
    <source>
        <dbReference type="ARBA" id="ARBA00009010"/>
    </source>
</evidence>
<evidence type="ECO:0000256" key="8">
    <source>
        <dbReference type="ARBA" id="ARBA00023315"/>
    </source>
</evidence>
<dbReference type="Proteomes" id="UP000053831">
    <property type="component" value="Unassembled WGS sequence"/>
</dbReference>
<evidence type="ECO:0000313" key="14">
    <source>
        <dbReference type="EMBL" id="KOS17239.1"/>
    </source>
</evidence>
<dbReference type="PANTHER" id="PTHR10408">
    <property type="entry name" value="STEROL O-ACYLTRANSFERASE"/>
    <property type="match status" value="1"/>
</dbReference>
<feature type="compositionally biased region" description="Basic and acidic residues" evidence="12">
    <location>
        <begin position="15"/>
        <end position="32"/>
    </location>
</feature>
<dbReference type="PANTHER" id="PTHR10408:SF9">
    <property type="entry name" value="STEROL O-ACYLTRANSFERASE 2-RELATED"/>
    <property type="match status" value="1"/>
</dbReference>
<evidence type="ECO:0000256" key="4">
    <source>
        <dbReference type="ARBA" id="ARBA00022692"/>
    </source>
</evidence>
<dbReference type="PIRSF" id="PIRSF000439">
    <property type="entry name" value="Oat_ACAT_DAG_ARE"/>
    <property type="match status" value="1"/>
</dbReference>